<name>A0A4Y9QSI0_9MICO</name>
<dbReference type="EMBL" id="SPQZ01000010">
    <property type="protein sequence ID" value="TFV94063.1"/>
    <property type="molecule type" value="Genomic_DNA"/>
</dbReference>
<proteinExistence type="predicted"/>
<dbReference type="Proteomes" id="UP000298127">
    <property type="component" value="Unassembled WGS sequence"/>
</dbReference>
<keyword evidence="2" id="KW-0812">Transmembrane</keyword>
<evidence type="ECO:0000256" key="1">
    <source>
        <dbReference type="SAM" id="MobiDB-lite"/>
    </source>
</evidence>
<accession>A0A4Y9QSI0</accession>
<feature type="compositionally biased region" description="Basic and acidic residues" evidence="1">
    <location>
        <begin position="1"/>
        <end position="17"/>
    </location>
</feature>
<feature type="region of interest" description="Disordered" evidence="1">
    <location>
        <begin position="129"/>
        <end position="158"/>
    </location>
</feature>
<sequence length="475" mass="48541">MSDDNGLDRDKDLDRDNGTGGDSGLDPEARLRAADPAAEVEPRPGFADEVIAASTGIAPDFEAATDVPAGEPAPVTDLGTERRRRRPRWIPIAAVAASIAIFGAAGYAVGASTGGTSTLADGAAPPISLQGMSQGVPEGAAADSGAAPSVPSAGAGADSRKMAAGSAADMMYPSGFGRNDFTSSGLSTSGGSAPGYTFDARAASNVETVSALAAAFGLEGVPELKDGIWFVGSQDGTAPQLTVSLDGTLSFSYSNPVINPWNCKDTDETGACVPSGDGTVPGEEAAIESMRSVIAATGRDPEAYQYSSETWEGALTRTAQAWPVIDGQRVDQPWTLELATEGIVNSYGGLAPIVPLGDYEVVSEQEAFERLSDPRFGAQMTNLPIALRTTADAAAGDAPAEWVPPTEPPATPTAGAALSWPVNQVDIVSARLGLASQWQPDGSVVVVPAYELTDAEGGTWSVIAVADSMLDFATE</sequence>
<evidence type="ECO:0000256" key="2">
    <source>
        <dbReference type="SAM" id="Phobius"/>
    </source>
</evidence>
<protein>
    <submittedName>
        <fullName evidence="3">Uncharacterized protein</fullName>
    </submittedName>
</protein>
<keyword evidence="4" id="KW-1185">Reference proteome</keyword>
<feature type="compositionally biased region" description="Low complexity" evidence="1">
    <location>
        <begin position="139"/>
        <end position="157"/>
    </location>
</feature>
<dbReference type="AlphaFoldDB" id="A0A4Y9QSI0"/>
<comment type="caution">
    <text evidence="3">The sequence shown here is derived from an EMBL/GenBank/DDBJ whole genome shotgun (WGS) entry which is preliminary data.</text>
</comment>
<feature type="region of interest" description="Disordered" evidence="1">
    <location>
        <begin position="1"/>
        <end position="45"/>
    </location>
</feature>
<reference evidence="3 4" key="1">
    <citation type="journal article" date="2018" name="J. Microbiol.">
        <title>Leifsonia flava sp. nov., a novel actinobacterium isolated from the rhizosphere of Aquilegia viridiflora.</title>
        <authorList>
            <person name="Cai Y."/>
            <person name="Tao W.Z."/>
            <person name="Ma Y.J."/>
            <person name="Cheng J."/>
            <person name="Zhang M.Y."/>
            <person name="Zhang Y.X."/>
        </authorList>
    </citation>
    <scope>NUCLEOTIDE SEQUENCE [LARGE SCALE GENOMIC DNA]</scope>
    <source>
        <strain evidence="3 4">SYP-B2174</strain>
    </source>
</reference>
<feature type="transmembrane region" description="Helical" evidence="2">
    <location>
        <begin position="89"/>
        <end position="109"/>
    </location>
</feature>
<dbReference type="RefSeq" id="WP_135121753.1">
    <property type="nucleotide sequence ID" value="NZ_SPQZ01000010.1"/>
</dbReference>
<organism evidence="3 4">
    <name type="scientific">Orlajensenia leifsoniae</name>
    <dbReference type="NCBI Taxonomy" id="2561933"/>
    <lineage>
        <taxon>Bacteria</taxon>
        <taxon>Bacillati</taxon>
        <taxon>Actinomycetota</taxon>
        <taxon>Actinomycetes</taxon>
        <taxon>Micrococcales</taxon>
        <taxon>Microbacteriaceae</taxon>
        <taxon>Orlajensenia</taxon>
    </lineage>
</organism>
<keyword evidence="2" id="KW-1133">Transmembrane helix</keyword>
<gene>
    <name evidence="3" type="ORF">E4M00_17450</name>
</gene>
<evidence type="ECO:0000313" key="3">
    <source>
        <dbReference type="EMBL" id="TFV94063.1"/>
    </source>
</evidence>
<keyword evidence="2" id="KW-0472">Membrane</keyword>
<evidence type="ECO:0000313" key="4">
    <source>
        <dbReference type="Proteomes" id="UP000298127"/>
    </source>
</evidence>